<evidence type="ECO:0000256" key="7">
    <source>
        <dbReference type="ARBA" id="ARBA00022722"/>
    </source>
</evidence>
<evidence type="ECO:0000313" key="15">
    <source>
        <dbReference type="Proteomes" id="UP000887566"/>
    </source>
</evidence>
<feature type="compositionally biased region" description="Acidic residues" evidence="13">
    <location>
        <begin position="323"/>
        <end position="332"/>
    </location>
</feature>
<dbReference type="InterPro" id="IPR027806">
    <property type="entry name" value="HARBI1_dom"/>
</dbReference>
<evidence type="ECO:0000313" key="16">
    <source>
        <dbReference type="WBParaSite" id="PSAMB.scaffold1254size33815.g11935.t1"/>
    </source>
</evidence>
<comment type="function">
    <text evidence="12">Transposase-derived protein that may have nuclease activity. Does not have transposase activity.</text>
</comment>
<evidence type="ECO:0000256" key="12">
    <source>
        <dbReference type="ARBA" id="ARBA00045850"/>
    </source>
</evidence>
<evidence type="ECO:0000256" key="3">
    <source>
        <dbReference type="ARBA" id="ARBA00004496"/>
    </source>
</evidence>
<sequence length="358" mass="40502">MDVLLSDSDDDERNFPRLRNFRQRQYFELENFEERFRLSRTQCEDLLLHIGPDCVSPTGRSMALSPADKLLMALRFYASGGFYYSVGDANGPSKASVCRAVHRVTAAVNRRLFQATIRWPNPVGTLANRFHHYANMPCVAGAVDGTLVEILAPTEYEDQFVDRHGTHSINAMFVCGPNLRFYAASVRWPGAVNDARVLRNSVLRRRFENGWRPFDRAIILGDSAYPLSDWLMPPIARPINDNERRYNQAHRKTRRLIECAFGSFKESFQCLKRLRVKSPLFACEIIKACAVLHNLRLPDEDAAVEDDDDDGLHMSDFGLETEAPTEDSTDEDGAVDVEGRAAALARQAQIVQSFAVRL</sequence>
<name>A0A914UTS3_9BILA</name>
<comment type="similarity">
    <text evidence="4">Belongs to the HARBI1 family.</text>
</comment>
<feature type="region of interest" description="Disordered" evidence="13">
    <location>
        <begin position="303"/>
        <end position="332"/>
    </location>
</feature>
<dbReference type="PANTHER" id="PTHR22930:SF250">
    <property type="entry name" value="NUCLEASE HARBI1-LIKE PROTEIN"/>
    <property type="match status" value="1"/>
</dbReference>
<protein>
    <recommendedName>
        <fullName evidence="5">Putative nuclease HARBI1</fullName>
    </recommendedName>
    <alternativeName>
        <fullName evidence="11">Harbinger transposase-derived nuclease</fullName>
    </alternativeName>
</protein>
<dbReference type="GO" id="GO:0016787">
    <property type="term" value="F:hydrolase activity"/>
    <property type="evidence" value="ECO:0007669"/>
    <property type="project" value="UniProtKB-KW"/>
</dbReference>
<dbReference type="Proteomes" id="UP000887566">
    <property type="component" value="Unplaced"/>
</dbReference>
<dbReference type="GO" id="GO:0004518">
    <property type="term" value="F:nuclease activity"/>
    <property type="evidence" value="ECO:0007669"/>
    <property type="project" value="UniProtKB-KW"/>
</dbReference>
<keyword evidence="8" id="KW-0479">Metal-binding</keyword>
<evidence type="ECO:0000256" key="13">
    <source>
        <dbReference type="SAM" id="MobiDB-lite"/>
    </source>
</evidence>
<dbReference type="InterPro" id="IPR045249">
    <property type="entry name" value="HARBI1-like"/>
</dbReference>
<feature type="domain" description="DDE Tnp4" evidence="14">
    <location>
        <begin position="143"/>
        <end position="294"/>
    </location>
</feature>
<dbReference type="InterPro" id="IPR026103">
    <property type="entry name" value="HARBI1_animal"/>
</dbReference>
<keyword evidence="10" id="KW-0539">Nucleus</keyword>
<dbReference type="AlphaFoldDB" id="A0A914UTS3"/>
<comment type="subcellular location">
    <subcellularLocation>
        <location evidence="3">Cytoplasm</location>
    </subcellularLocation>
    <subcellularLocation>
        <location evidence="2">Nucleus</location>
    </subcellularLocation>
</comment>
<dbReference type="GO" id="GO:0005634">
    <property type="term" value="C:nucleus"/>
    <property type="evidence" value="ECO:0007669"/>
    <property type="project" value="UniProtKB-SubCell"/>
</dbReference>
<evidence type="ECO:0000256" key="9">
    <source>
        <dbReference type="ARBA" id="ARBA00022801"/>
    </source>
</evidence>
<keyword evidence="9" id="KW-0378">Hydrolase</keyword>
<evidence type="ECO:0000256" key="2">
    <source>
        <dbReference type="ARBA" id="ARBA00004123"/>
    </source>
</evidence>
<evidence type="ECO:0000256" key="4">
    <source>
        <dbReference type="ARBA" id="ARBA00006958"/>
    </source>
</evidence>
<accession>A0A914UTS3</accession>
<comment type="cofactor">
    <cofactor evidence="1">
        <name>a divalent metal cation</name>
        <dbReference type="ChEBI" id="CHEBI:60240"/>
    </cofactor>
</comment>
<evidence type="ECO:0000256" key="6">
    <source>
        <dbReference type="ARBA" id="ARBA00022490"/>
    </source>
</evidence>
<evidence type="ECO:0000256" key="8">
    <source>
        <dbReference type="ARBA" id="ARBA00022723"/>
    </source>
</evidence>
<evidence type="ECO:0000256" key="1">
    <source>
        <dbReference type="ARBA" id="ARBA00001968"/>
    </source>
</evidence>
<dbReference type="PANTHER" id="PTHR22930">
    <property type="match status" value="1"/>
</dbReference>
<reference evidence="16" key="1">
    <citation type="submission" date="2022-11" db="UniProtKB">
        <authorList>
            <consortium name="WormBaseParasite"/>
        </authorList>
    </citation>
    <scope>IDENTIFICATION</scope>
</reference>
<proteinExistence type="inferred from homology"/>
<dbReference type="WBParaSite" id="PSAMB.scaffold1254size33815.g11935.t1">
    <property type="protein sequence ID" value="PSAMB.scaffold1254size33815.g11935.t1"/>
    <property type="gene ID" value="PSAMB.scaffold1254size33815.g11935"/>
</dbReference>
<evidence type="ECO:0000256" key="5">
    <source>
        <dbReference type="ARBA" id="ARBA00015519"/>
    </source>
</evidence>
<evidence type="ECO:0000256" key="11">
    <source>
        <dbReference type="ARBA" id="ARBA00030126"/>
    </source>
</evidence>
<keyword evidence="7" id="KW-0540">Nuclease</keyword>
<keyword evidence="15" id="KW-1185">Reference proteome</keyword>
<keyword evidence="6" id="KW-0963">Cytoplasm</keyword>
<organism evidence="15 16">
    <name type="scientific">Plectus sambesii</name>
    <dbReference type="NCBI Taxonomy" id="2011161"/>
    <lineage>
        <taxon>Eukaryota</taxon>
        <taxon>Metazoa</taxon>
        <taxon>Ecdysozoa</taxon>
        <taxon>Nematoda</taxon>
        <taxon>Chromadorea</taxon>
        <taxon>Plectida</taxon>
        <taxon>Plectina</taxon>
        <taxon>Plectoidea</taxon>
        <taxon>Plectidae</taxon>
        <taxon>Plectus</taxon>
    </lineage>
</organism>
<dbReference type="PRINTS" id="PR02086">
    <property type="entry name" value="PUTNUCHARBI1"/>
</dbReference>
<dbReference type="GO" id="GO:0005737">
    <property type="term" value="C:cytoplasm"/>
    <property type="evidence" value="ECO:0007669"/>
    <property type="project" value="UniProtKB-SubCell"/>
</dbReference>
<dbReference type="Pfam" id="PF13359">
    <property type="entry name" value="DDE_Tnp_4"/>
    <property type="match status" value="1"/>
</dbReference>
<dbReference type="GO" id="GO:0046872">
    <property type="term" value="F:metal ion binding"/>
    <property type="evidence" value="ECO:0007669"/>
    <property type="project" value="UniProtKB-KW"/>
</dbReference>
<evidence type="ECO:0000256" key="10">
    <source>
        <dbReference type="ARBA" id="ARBA00023242"/>
    </source>
</evidence>
<evidence type="ECO:0000259" key="14">
    <source>
        <dbReference type="Pfam" id="PF13359"/>
    </source>
</evidence>